<dbReference type="PROSITE" id="PS50109">
    <property type="entry name" value="HIS_KIN"/>
    <property type="match status" value="1"/>
</dbReference>
<evidence type="ECO:0000259" key="12">
    <source>
        <dbReference type="PROSITE" id="PS50885"/>
    </source>
</evidence>
<evidence type="ECO:0000313" key="13">
    <source>
        <dbReference type="EMBL" id="AGW13903.1"/>
    </source>
</evidence>
<dbReference type="GO" id="GO:0007234">
    <property type="term" value="P:osmosensory signaling via phosphorelay pathway"/>
    <property type="evidence" value="ECO:0007669"/>
    <property type="project" value="TreeGrafter"/>
</dbReference>
<dbReference type="Pfam" id="PF02518">
    <property type="entry name" value="HATPase_c"/>
    <property type="match status" value="1"/>
</dbReference>
<dbReference type="PANTHER" id="PTHR42878">
    <property type="entry name" value="TWO-COMPONENT HISTIDINE KINASE"/>
    <property type="match status" value="1"/>
</dbReference>
<dbReference type="OrthoDB" id="9813151at2"/>
<dbReference type="GO" id="GO:0000156">
    <property type="term" value="F:phosphorelay response regulator activity"/>
    <property type="evidence" value="ECO:0007669"/>
    <property type="project" value="TreeGrafter"/>
</dbReference>
<dbReference type="SUPFAM" id="SSF55874">
    <property type="entry name" value="ATPase domain of HSP90 chaperone/DNA topoisomerase II/histidine kinase"/>
    <property type="match status" value="1"/>
</dbReference>
<dbReference type="Gene3D" id="1.10.287.130">
    <property type="match status" value="1"/>
</dbReference>
<sequence length="601" mass="66131">MQAGTRTLSFRMRMFISFGLLAIVCLAPMLVYFHSSMGVIAIQDAEDRARRDMRLLLWLLQQHGPFGVEEDLDAWCKAAGAQLGLRITYMEHGVVLTDSEIGSARLPFLEDHSSRPEVEQALKHGEGLAMRQSATLGKSLVYVARLVEPGLQGERGVLRLAIPLSQVQAQEGRLLQAINWLVPLSLGAMLLLGLWLSRSLAASILKFSCTALAIGNGDYSRRLYTSPGREFLPLQQSVNTMAEQIQATILGLAEQKGQLEALFNGLAEGVLLLDASGTVESWNNAFRQVFKDMPPKAGRHLLEITMEPALQHAVHRIVAGEIAAVTMALPRGDREYEVSITPFRDAHAVRKLVLVFRDVTEAHRLERVRRDFIANASHEMRTPLTTIAGYAETMLEQEPLDQTMARKFLGIIHKAAWRMAGCVDGMLALSRIEAGAWHADMASHSLAALLEEGVEEIRPNAERHAVQVTWHLEDDQMLVYADEEGFRTVLKNLLENAVRYSPAGGVVTVKASRAEDRVRIAVADQGPGVPSEIRGRVFERFFRAADQQGRRSGGAGLGLAICKHMVQSMGGTIRVEGSSRPDGQGATFVLELPSPQNGFEI</sequence>
<keyword evidence="14" id="KW-1185">Reference proteome</keyword>
<keyword evidence="4" id="KW-0597">Phosphoprotein</keyword>
<dbReference type="CDD" id="cd00082">
    <property type="entry name" value="HisKA"/>
    <property type="match status" value="1"/>
</dbReference>
<accession>T2GC73</accession>
<dbReference type="GO" id="GO:0005524">
    <property type="term" value="F:ATP binding"/>
    <property type="evidence" value="ECO:0007669"/>
    <property type="project" value="UniProtKB-KW"/>
</dbReference>
<dbReference type="Gene3D" id="6.10.340.10">
    <property type="match status" value="1"/>
</dbReference>
<dbReference type="InterPro" id="IPR003661">
    <property type="entry name" value="HisK_dim/P_dom"/>
</dbReference>
<dbReference type="KEGG" id="dgg:DGI_2141"/>
<dbReference type="CDD" id="cd00075">
    <property type="entry name" value="HATPase"/>
    <property type="match status" value="1"/>
</dbReference>
<evidence type="ECO:0000256" key="2">
    <source>
        <dbReference type="ARBA" id="ARBA00004370"/>
    </source>
</evidence>
<reference evidence="14" key="2">
    <citation type="submission" date="2013-07" db="EMBL/GenBank/DDBJ databases">
        <authorList>
            <person name="Morais-Silva F.O."/>
            <person name="Rezende A.M."/>
            <person name="Pimentel C."/>
            <person name="Resende D.M."/>
            <person name="Santos C.I."/>
            <person name="Clemente C."/>
            <person name="de Oliveira L.M."/>
            <person name="da Silva S.M."/>
            <person name="Costa D.A."/>
            <person name="Varela-Raposo A."/>
            <person name="Horacio E.C.A."/>
            <person name="Matos M."/>
            <person name="Flores O."/>
            <person name="Ruiz J.C."/>
            <person name="Rodrigues-Pousada C."/>
        </authorList>
    </citation>
    <scope>NUCLEOTIDE SEQUENCE [LARGE SCALE GENOMIC DNA]</scope>
    <source>
        <strain evidence="14">ATCC 19364 / DSM 1382 / NCIMB 9332 / VKM B-1759</strain>
    </source>
</reference>
<evidence type="ECO:0000256" key="5">
    <source>
        <dbReference type="ARBA" id="ARBA00022679"/>
    </source>
</evidence>
<evidence type="ECO:0000256" key="6">
    <source>
        <dbReference type="ARBA" id="ARBA00022741"/>
    </source>
</evidence>
<dbReference type="EC" id="2.7.13.3" evidence="3"/>
<dbReference type="InterPro" id="IPR013656">
    <property type="entry name" value="PAS_4"/>
</dbReference>
<dbReference type="SMART" id="SM00304">
    <property type="entry name" value="HAMP"/>
    <property type="match status" value="1"/>
</dbReference>
<keyword evidence="10" id="KW-0472">Membrane</keyword>
<dbReference type="GO" id="GO:0030295">
    <property type="term" value="F:protein kinase activator activity"/>
    <property type="evidence" value="ECO:0007669"/>
    <property type="project" value="TreeGrafter"/>
</dbReference>
<organism evidence="13 14">
    <name type="scientific">Megalodesulfovibrio gigas (strain ATCC 19364 / DSM 1382 / NCIMB 9332 / VKM B-1759)</name>
    <name type="common">Desulfovibrio gigas</name>
    <dbReference type="NCBI Taxonomy" id="1121448"/>
    <lineage>
        <taxon>Bacteria</taxon>
        <taxon>Pseudomonadati</taxon>
        <taxon>Thermodesulfobacteriota</taxon>
        <taxon>Desulfovibrionia</taxon>
        <taxon>Desulfovibrionales</taxon>
        <taxon>Desulfovibrionaceae</taxon>
        <taxon>Megalodesulfovibrio</taxon>
    </lineage>
</organism>
<comment type="subcellular location">
    <subcellularLocation>
        <location evidence="2">Membrane</location>
    </subcellularLocation>
</comment>
<evidence type="ECO:0000256" key="4">
    <source>
        <dbReference type="ARBA" id="ARBA00022553"/>
    </source>
</evidence>
<evidence type="ECO:0000256" key="7">
    <source>
        <dbReference type="ARBA" id="ARBA00022777"/>
    </source>
</evidence>
<evidence type="ECO:0000256" key="9">
    <source>
        <dbReference type="ARBA" id="ARBA00023012"/>
    </source>
</evidence>
<evidence type="ECO:0000256" key="8">
    <source>
        <dbReference type="ARBA" id="ARBA00022840"/>
    </source>
</evidence>
<dbReference type="InterPro" id="IPR005467">
    <property type="entry name" value="His_kinase_dom"/>
</dbReference>
<dbReference type="Pfam" id="PF08448">
    <property type="entry name" value="PAS_4"/>
    <property type="match status" value="1"/>
</dbReference>
<evidence type="ECO:0000313" key="14">
    <source>
        <dbReference type="Proteomes" id="UP000016587"/>
    </source>
</evidence>
<dbReference type="Proteomes" id="UP000016587">
    <property type="component" value="Chromosome"/>
</dbReference>
<dbReference type="PRINTS" id="PR00344">
    <property type="entry name" value="BCTRLSENSOR"/>
</dbReference>
<reference evidence="13 14" key="1">
    <citation type="journal article" date="2013" name="J. Bacteriol.">
        <title>Roles of HynAB and Ech, the only two hydrogenases found in the model sulfate reducer Desulfovibrio gigas.</title>
        <authorList>
            <person name="Morais-Silva F.O."/>
            <person name="Santos C.I."/>
            <person name="Rodrigues R."/>
            <person name="Pereira I.A."/>
            <person name="Rodrigues-Pousada C."/>
        </authorList>
    </citation>
    <scope>NUCLEOTIDE SEQUENCE [LARGE SCALE GENOMIC DNA]</scope>
    <source>
        <strain evidence="14">ATCC 19364 / DSM 1382 / NCIMB 9332 / VKM B-1759</strain>
    </source>
</reference>
<dbReference type="InterPro" id="IPR003594">
    <property type="entry name" value="HATPase_dom"/>
</dbReference>
<keyword evidence="6" id="KW-0547">Nucleotide-binding</keyword>
<protein>
    <recommendedName>
        <fullName evidence="3">histidine kinase</fullName>
        <ecNumber evidence="3">2.7.13.3</ecNumber>
    </recommendedName>
</protein>
<evidence type="ECO:0000256" key="1">
    <source>
        <dbReference type="ARBA" id="ARBA00000085"/>
    </source>
</evidence>
<dbReference type="PROSITE" id="PS50885">
    <property type="entry name" value="HAMP"/>
    <property type="match status" value="1"/>
</dbReference>
<dbReference type="InterPro" id="IPR036890">
    <property type="entry name" value="HATPase_C_sf"/>
</dbReference>
<evidence type="ECO:0000256" key="10">
    <source>
        <dbReference type="ARBA" id="ARBA00023136"/>
    </source>
</evidence>
<dbReference type="SMART" id="SM00387">
    <property type="entry name" value="HATPase_c"/>
    <property type="match status" value="1"/>
</dbReference>
<dbReference type="FunFam" id="3.30.565.10:FF:000006">
    <property type="entry name" value="Sensor histidine kinase WalK"/>
    <property type="match status" value="1"/>
</dbReference>
<feature type="domain" description="Histidine kinase" evidence="11">
    <location>
        <begin position="375"/>
        <end position="596"/>
    </location>
</feature>
<dbReference type="GO" id="GO:0016020">
    <property type="term" value="C:membrane"/>
    <property type="evidence" value="ECO:0007669"/>
    <property type="project" value="UniProtKB-SubCell"/>
</dbReference>
<dbReference type="InterPro" id="IPR035965">
    <property type="entry name" value="PAS-like_dom_sf"/>
</dbReference>
<comment type="catalytic activity">
    <reaction evidence="1">
        <text>ATP + protein L-histidine = ADP + protein N-phospho-L-histidine.</text>
        <dbReference type="EC" id="2.7.13.3"/>
    </reaction>
</comment>
<dbReference type="Pfam" id="PF00512">
    <property type="entry name" value="HisKA"/>
    <property type="match status" value="1"/>
</dbReference>
<dbReference type="InterPro" id="IPR003660">
    <property type="entry name" value="HAMP_dom"/>
</dbReference>
<dbReference type="eggNOG" id="COG5002">
    <property type="taxonomic scope" value="Bacteria"/>
</dbReference>
<dbReference type="PATRIC" id="fig|1121448.10.peg.2097"/>
<dbReference type="GO" id="GO:0000155">
    <property type="term" value="F:phosphorelay sensor kinase activity"/>
    <property type="evidence" value="ECO:0007669"/>
    <property type="project" value="InterPro"/>
</dbReference>
<dbReference type="RefSeq" id="WP_021760832.1">
    <property type="nucleotide sequence ID" value="NC_022444.1"/>
</dbReference>
<dbReference type="HOGENOM" id="CLU_000445_89_2_7"/>
<evidence type="ECO:0000259" key="11">
    <source>
        <dbReference type="PROSITE" id="PS50109"/>
    </source>
</evidence>
<dbReference type="InterPro" id="IPR036097">
    <property type="entry name" value="HisK_dim/P_sf"/>
</dbReference>
<dbReference type="PANTHER" id="PTHR42878:SF7">
    <property type="entry name" value="SENSOR HISTIDINE KINASE GLRK"/>
    <property type="match status" value="1"/>
</dbReference>
<gene>
    <name evidence="13" type="ORF">DGI_2141</name>
</gene>
<dbReference type="SUPFAM" id="SSF55785">
    <property type="entry name" value="PYP-like sensor domain (PAS domain)"/>
    <property type="match status" value="1"/>
</dbReference>
<dbReference type="SMART" id="SM00388">
    <property type="entry name" value="HisKA"/>
    <property type="match status" value="1"/>
</dbReference>
<dbReference type="EMBL" id="CP006585">
    <property type="protein sequence ID" value="AGW13903.1"/>
    <property type="molecule type" value="Genomic_DNA"/>
</dbReference>
<proteinExistence type="predicted"/>
<dbReference type="SUPFAM" id="SSF47384">
    <property type="entry name" value="Homodimeric domain of signal transducing histidine kinase"/>
    <property type="match status" value="1"/>
</dbReference>
<dbReference type="CDD" id="cd06225">
    <property type="entry name" value="HAMP"/>
    <property type="match status" value="1"/>
</dbReference>
<name>T2GC73_MEGG1</name>
<feature type="domain" description="HAMP" evidence="12">
    <location>
        <begin position="198"/>
        <end position="250"/>
    </location>
</feature>
<dbReference type="InterPro" id="IPR004358">
    <property type="entry name" value="Sig_transdc_His_kin-like_C"/>
</dbReference>
<keyword evidence="9" id="KW-0902">Two-component regulatory system</keyword>
<evidence type="ECO:0000256" key="3">
    <source>
        <dbReference type="ARBA" id="ARBA00012438"/>
    </source>
</evidence>
<dbReference type="Pfam" id="PF00672">
    <property type="entry name" value="HAMP"/>
    <property type="match status" value="1"/>
</dbReference>
<dbReference type="AlphaFoldDB" id="T2GC73"/>
<dbReference type="STRING" id="1121448.DGI_2141"/>
<keyword evidence="5" id="KW-0808">Transferase</keyword>
<keyword evidence="8" id="KW-0067">ATP-binding</keyword>
<dbReference type="Gene3D" id="3.30.450.20">
    <property type="entry name" value="PAS domain"/>
    <property type="match status" value="1"/>
</dbReference>
<keyword evidence="7 13" id="KW-0418">Kinase</keyword>
<dbReference type="Gene3D" id="3.30.565.10">
    <property type="entry name" value="Histidine kinase-like ATPase, C-terminal domain"/>
    <property type="match status" value="1"/>
</dbReference>
<dbReference type="FunFam" id="1.10.287.130:FF:000001">
    <property type="entry name" value="Two-component sensor histidine kinase"/>
    <property type="match status" value="1"/>
</dbReference>
<dbReference type="InterPro" id="IPR050351">
    <property type="entry name" value="BphY/WalK/GraS-like"/>
</dbReference>